<feature type="domain" description="ABC transmembrane type-1" evidence="10">
    <location>
        <begin position="194"/>
        <end position="388"/>
    </location>
</feature>
<dbReference type="PANTHER" id="PTHR30614">
    <property type="entry name" value="MEMBRANE COMPONENT OF AMINO ACID ABC TRANSPORTER"/>
    <property type="match status" value="1"/>
</dbReference>
<dbReference type="InterPro" id="IPR043429">
    <property type="entry name" value="ArtM/GltK/GlnP/TcyL/YhdX-like"/>
</dbReference>
<evidence type="ECO:0000313" key="12">
    <source>
        <dbReference type="Proteomes" id="UP001244552"/>
    </source>
</evidence>
<evidence type="ECO:0000256" key="6">
    <source>
        <dbReference type="ARBA" id="ARBA00022989"/>
    </source>
</evidence>
<feature type="transmembrane region" description="Helical" evidence="8">
    <location>
        <begin position="269"/>
        <end position="289"/>
    </location>
</feature>
<dbReference type="InterPro" id="IPR000515">
    <property type="entry name" value="MetI-like"/>
</dbReference>
<dbReference type="RefSeq" id="WP_209978135.1">
    <property type="nucleotide sequence ID" value="NZ_JAGINO010000001.1"/>
</dbReference>
<keyword evidence="5 8" id="KW-0812">Transmembrane</keyword>
<keyword evidence="4" id="KW-1003">Cell membrane</keyword>
<evidence type="ECO:0000256" key="5">
    <source>
        <dbReference type="ARBA" id="ARBA00022692"/>
    </source>
</evidence>
<feature type="transmembrane region" description="Helical" evidence="8">
    <location>
        <begin position="164"/>
        <end position="187"/>
    </location>
</feature>
<keyword evidence="12" id="KW-1185">Reference proteome</keyword>
<evidence type="ECO:0000256" key="2">
    <source>
        <dbReference type="ARBA" id="ARBA00010072"/>
    </source>
</evidence>
<evidence type="ECO:0000256" key="9">
    <source>
        <dbReference type="SAM" id="MobiDB-lite"/>
    </source>
</evidence>
<comment type="similarity">
    <text evidence="2">Belongs to the binding-protein-dependent transport system permease family. HisMQ subfamily.</text>
</comment>
<feature type="transmembrane region" description="Helical" evidence="8">
    <location>
        <begin position="340"/>
        <end position="357"/>
    </location>
</feature>
<dbReference type="InterPro" id="IPR035906">
    <property type="entry name" value="MetI-like_sf"/>
</dbReference>
<evidence type="ECO:0000256" key="4">
    <source>
        <dbReference type="ARBA" id="ARBA00022475"/>
    </source>
</evidence>
<dbReference type="EMBL" id="JAUSVU010000001">
    <property type="protein sequence ID" value="MDQ0531294.1"/>
    <property type="molecule type" value="Genomic_DNA"/>
</dbReference>
<evidence type="ECO:0000313" key="11">
    <source>
        <dbReference type="EMBL" id="MDQ0531294.1"/>
    </source>
</evidence>
<evidence type="ECO:0000256" key="7">
    <source>
        <dbReference type="ARBA" id="ARBA00023136"/>
    </source>
</evidence>
<gene>
    <name evidence="11" type="ORF">QO018_000126</name>
</gene>
<feature type="transmembrane region" description="Helical" evidence="8">
    <location>
        <begin position="239"/>
        <end position="257"/>
    </location>
</feature>
<keyword evidence="3 8" id="KW-0813">Transport</keyword>
<accession>A0ABU0MCZ0</accession>
<feature type="compositionally biased region" description="Low complexity" evidence="9">
    <location>
        <begin position="8"/>
        <end position="25"/>
    </location>
</feature>
<feature type="transmembrane region" description="Helical" evidence="8">
    <location>
        <begin position="135"/>
        <end position="157"/>
    </location>
</feature>
<dbReference type="InterPro" id="IPR010065">
    <property type="entry name" value="AA_ABC_transptr_permease_3TM"/>
</dbReference>
<feature type="transmembrane region" description="Helical" evidence="8">
    <location>
        <begin position="65"/>
        <end position="86"/>
    </location>
</feature>
<evidence type="ECO:0000259" key="10">
    <source>
        <dbReference type="PROSITE" id="PS50928"/>
    </source>
</evidence>
<sequence length="401" mass="43877">MSKDTRTDSTTTSAGATPAGAIPTGPVQPVTWAASYEEEPSQASVPPQPGGMTALKPFGWAKDNLFNTPLNTALTVACLAVLWYAVPPMANWLLLNAVWTGGSEICREAAGACWSIIAVKHRLIFFGTYPYDEQWRPFLACGLFVALLGASGVRAFWRPWLAGVWALVLVAMGVLMWGGVFGLTYVANDKWGGLPITLMLSVFSIAIAFPLSILLALGRQSSLPAIRTFCVGFIETMRGVPLVSVLFMASVMFPLFLPEGVTVDKLLRALAGMTLFTAAYLAEAVRGGLQAIPKGQYEAADALGLSYWQKTRLIVLPQALRIVIPPIVNQFISAFKDTSLVTIVGLYDLLTAATVATTDPEWRPFFAEVYIFAGLMFWIFCFSMSRYSQWLERLANRYNRR</sequence>
<proteinExistence type="inferred from homology"/>
<feature type="transmembrane region" description="Helical" evidence="8">
    <location>
        <begin position="193"/>
        <end position="218"/>
    </location>
</feature>
<feature type="transmembrane region" description="Helical" evidence="8">
    <location>
        <begin position="369"/>
        <end position="387"/>
    </location>
</feature>
<dbReference type="NCBIfam" id="TIGR01726">
    <property type="entry name" value="HEQRo_perm_3TM"/>
    <property type="match status" value="1"/>
</dbReference>
<reference evidence="11 12" key="1">
    <citation type="submission" date="2023-07" db="EMBL/GenBank/DDBJ databases">
        <title>Genomic Encyclopedia of Type Strains, Phase IV (KMG-IV): sequencing the most valuable type-strain genomes for metagenomic binning, comparative biology and taxonomic classification.</title>
        <authorList>
            <person name="Goeker M."/>
        </authorList>
    </citation>
    <scope>NUCLEOTIDE SEQUENCE [LARGE SCALE GENOMIC DNA]</scope>
    <source>
        <strain evidence="11 12">DSM 19922</strain>
    </source>
</reference>
<protein>
    <submittedName>
        <fullName evidence="11">General L-amino acid transport system permease protein</fullName>
    </submittedName>
</protein>
<evidence type="ECO:0000256" key="1">
    <source>
        <dbReference type="ARBA" id="ARBA00004429"/>
    </source>
</evidence>
<evidence type="ECO:0000256" key="3">
    <source>
        <dbReference type="ARBA" id="ARBA00022448"/>
    </source>
</evidence>
<comment type="caution">
    <text evidence="11">The sequence shown here is derived from an EMBL/GenBank/DDBJ whole genome shotgun (WGS) entry which is preliminary data.</text>
</comment>
<dbReference type="PROSITE" id="PS50928">
    <property type="entry name" value="ABC_TM1"/>
    <property type="match status" value="1"/>
</dbReference>
<name>A0ABU0MCZ0_9PROT</name>
<evidence type="ECO:0000256" key="8">
    <source>
        <dbReference type="RuleBase" id="RU363032"/>
    </source>
</evidence>
<feature type="region of interest" description="Disordered" evidence="9">
    <location>
        <begin position="1"/>
        <end position="27"/>
    </location>
</feature>
<dbReference type="PANTHER" id="PTHR30614:SF41">
    <property type="entry name" value="INNER MEMBRANE AMINO-ACID ABC TRANSPORTER PERMEASE PROTEIN YHDY"/>
    <property type="match status" value="1"/>
</dbReference>
<dbReference type="Pfam" id="PF00528">
    <property type="entry name" value="BPD_transp_1"/>
    <property type="match status" value="1"/>
</dbReference>
<dbReference type="Proteomes" id="UP001244552">
    <property type="component" value="Unassembled WGS sequence"/>
</dbReference>
<dbReference type="SUPFAM" id="SSF161098">
    <property type="entry name" value="MetI-like"/>
    <property type="match status" value="1"/>
</dbReference>
<comment type="subcellular location">
    <subcellularLocation>
        <location evidence="1">Cell inner membrane</location>
        <topology evidence="1">Multi-pass membrane protein</topology>
    </subcellularLocation>
    <subcellularLocation>
        <location evidence="8">Cell membrane</location>
        <topology evidence="8">Multi-pass membrane protein</topology>
    </subcellularLocation>
</comment>
<keyword evidence="7 8" id="KW-0472">Membrane</keyword>
<organism evidence="11 12">
    <name type="scientific">Azospirillum picis</name>
    <dbReference type="NCBI Taxonomy" id="488438"/>
    <lineage>
        <taxon>Bacteria</taxon>
        <taxon>Pseudomonadati</taxon>
        <taxon>Pseudomonadota</taxon>
        <taxon>Alphaproteobacteria</taxon>
        <taxon>Rhodospirillales</taxon>
        <taxon>Azospirillaceae</taxon>
        <taxon>Azospirillum</taxon>
    </lineage>
</organism>
<dbReference type="CDD" id="cd06261">
    <property type="entry name" value="TM_PBP2"/>
    <property type="match status" value="1"/>
</dbReference>
<keyword evidence="6 8" id="KW-1133">Transmembrane helix</keyword>
<dbReference type="Gene3D" id="1.10.3720.10">
    <property type="entry name" value="MetI-like"/>
    <property type="match status" value="1"/>
</dbReference>